<feature type="transmembrane region" description="Helical" evidence="8">
    <location>
        <begin position="20"/>
        <end position="40"/>
    </location>
</feature>
<keyword evidence="7 8" id="KW-0472">Membrane</keyword>
<dbReference type="InterPro" id="IPR051449">
    <property type="entry name" value="ABC-2_transporter_component"/>
</dbReference>
<accession>A0A4R1PVN4</accession>
<dbReference type="PANTHER" id="PTHR30294">
    <property type="entry name" value="MEMBRANE COMPONENT OF ABC TRANSPORTER YHHJ-RELATED"/>
    <property type="match status" value="1"/>
</dbReference>
<dbReference type="PANTHER" id="PTHR30294:SF29">
    <property type="entry name" value="MULTIDRUG ABC TRANSPORTER PERMEASE YBHS-RELATED"/>
    <property type="match status" value="1"/>
</dbReference>
<reference evidence="10 11" key="1">
    <citation type="submission" date="2019-03" db="EMBL/GenBank/DDBJ databases">
        <title>Genomic Encyclopedia of Type Strains, Phase IV (KMG-IV): sequencing the most valuable type-strain genomes for metagenomic binning, comparative biology and taxonomic classification.</title>
        <authorList>
            <person name="Goeker M."/>
        </authorList>
    </citation>
    <scope>NUCLEOTIDE SEQUENCE [LARGE SCALE GENOMIC DNA]</scope>
    <source>
        <strain evidence="10 11">DSM 15969</strain>
    </source>
</reference>
<name>A0A4R1PVN4_9FIRM</name>
<feature type="transmembrane region" description="Helical" evidence="8">
    <location>
        <begin position="316"/>
        <end position="334"/>
    </location>
</feature>
<dbReference type="Proteomes" id="UP000295063">
    <property type="component" value="Unassembled WGS sequence"/>
</dbReference>
<gene>
    <name evidence="10" type="ORF">EV210_1081</name>
</gene>
<keyword evidence="4" id="KW-1003">Cell membrane</keyword>
<sequence length="374" mass="41795">MRRLRAILIKEFIQMRRDRITFAMMIALPVIQLIVFGFAINTDVKHLPTIVFDQSLQHESRDLLASFEASGYFDIKYTGASYEDVTRAIESGRSKVGIIFPPDFTENRKHGRAAQVQVIVDASDSMSASSAISTAQMIGLLKSQEIIAAKLQASGISQTGMPYDVRIRPWYNPDFVSAYYMVPGIIGVILTMTMVMITSMAIVRERERGTLEQLIVTPLKAHELMLGKIIPYIFVGYVQITLALAVGIVVFDIPVRGSLGLLYALASVFIIASLSLGVFISNLAKTQMQAMQMSFFVFLPSVLLSGFMFPREAMPLFFYALGNVIPLTFFLEIVRAIILKGIGLQYLWSQLFALIAFIFAVFTASIFRFKKTLE</sequence>
<protein>
    <submittedName>
        <fullName evidence="10">ABC-2 type transport system permease protein</fullName>
    </submittedName>
</protein>
<dbReference type="Pfam" id="PF12698">
    <property type="entry name" value="ABC2_membrane_3"/>
    <property type="match status" value="1"/>
</dbReference>
<evidence type="ECO:0000256" key="3">
    <source>
        <dbReference type="ARBA" id="ARBA00022448"/>
    </source>
</evidence>
<evidence type="ECO:0000256" key="1">
    <source>
        <dbReference type="ARBA" id="ARBA00004651"/>
    </source>
</evidence>
<evidence type="ECO:0000259" key="9">
    <source>
        <dbReference type="PROSITE" id="PS51012"/>
    </source>
</evidence>
<dbReference type="PROSITE" id="PS51012">
    <property type="entry name" value="ABC_TM2"/>
    <property type="match status" value="1"/>
</dbReference>
<proteinExistence type="inferred from homology"/>
<keyword evidence="5 8" id="KW-0812">Transmembrane</keyword>
<evidence type="ECO:0000256" key="5">
    <source>
        <dbReference type="ARBA" id="ARBA00022692"/>
    </source>
</evidence>
<feature type="transmembrane region" description="Helical" evidence="8">
    <location>
        <begin position="178"/>
        <end position="203"/>
    </location>
</feature>
<feature type="transmembrane region" description="Helical" evidence="8">
    <location>
        <begin position="261"/>
        <end position="281"/>
    </location>
</feature>
<comment type="subcellular location">
    <subcellularLocation>
        <location evidence="1">Cell membrane</location>
        <topology evidence="1">Multi-pass membrane protein</topology>
    </subcellularLocation>
</comment>
<evidence type="ECO:0000256" key="8">
    <source>
        <dbReference type="SAM" id="Phobius"/>
    </source>
</evidence>
<keyword evidence="3" id="KW-0813">Transport</keyword>
<evidence type="ECO:0000256" key="4">
    <source>
        <dbReference type="ARBA" id="ARBA00022475"/>
    </source>
</evidence>
<dbReference type="AlphaFoldDB" id="A0A4R1PVN4"/>
<keyword evidence="11" id="KW-1185">Reference proteome</keyword>
<dbReference type="OrthoDB" id="9776218at2"/>
<evidence type="ECO:0000256" key="6">
    <source>
        <dbReference type="ARBA" id="ARBA00022989"/>
    </source>
</evidence>
<feature type="transmembrane region" description="Helical" evidence="8">
    <location>
        <begin position="229"/>
        <end position="255"/>
    </location>
</feature>
<dbReference type="InterPro" id="IPR047817">
    <property type="entry name" value="ABC2_TM_bact-type"/>
</dbReference>
<feature type="domain" description="ABC transmembrane type-2" evidence="9">
    <location>
        <begin position="128"/>
        <end position="372"/>
    </location>
</feature>
<evidence type="ECO:0000256" key="2">
    <source>
        <dbReference type="ARBA" id="ARBA00007783"/>
    </source>
</evidence>
<comment type="caution">
    <text evidence="10">The sequence shown here is derived from an EMBL/GenBank/DDBJ whole genome shotgun (WGS) entry which is preliminary data.</text>
</comment>
<organism evidence="10 11">
    <name type="scientific">Anaerospora hongkongensis</name>
    <dbReference type="NCBI Taxonomy" id="244830"/>
    <lineage>
        <taxon>Bacteria</taxon>
        <taxon>Bacillati</taxon>
        <taxon>Bacillota</taxon>
        <taxon>Negativicutes</taxon>
        <taxon>Selenomonadales</taxon>
        <taxon>Sporomusaceae</taxon>
        <taxon>Anaerospora</taxon>
    </lineage>
</organism>
<feature type="transmembrane region" description="Helical" evidence="8">
    <location>
        <begin position="346"/>
        <end position="367"/>
    </location>
</feature>
<evidence type="ECO:0000313" key="11">
    <source>
        <dbReference type="Proteomes" id="UP000295063"/>
    </source>
</evidence>
<dbReference type="InterPro" id="IPR013525">
    <property type="entry name" value="ABC2_TM"/>
</dbReference>
<dbReference type="RefSeq" id="WP_132080890.1">
    <property type="nucleotide sequence ID" value="NZ_SLUI01000008.1"/>
</dbReference>
<dbReference type="Gene3D" id="3.40.1710.10">
    <property type="entry name" value="abc type-2 transporter like domain"/>
    <property type="match status" value="1"/>
</dbReference>
<evidence type="ECO:0000256" key="7">
    <source>
        <dbReference type="ARBA" id="ARBA00023136"/>
    </source>
</evidence>
<evidence type="ECO:0000313" key="10">
    <source>
        <dbReference type="EMBL" id="TCL36366.1"/>
    </source>
</evidence>
<dbReference type="EMBL" id="SLUI01000008">
    <property type="protein sequence ID" value="TCL36366.1"/>
    <property type="molecule type" value="Genomic_DNA"/>
</dbReference>
<dbReference type="GO" id="GO:0005886">
    <property type="term" value="C:plasma membrane"/>
    <property type="evidence" value="ECO:0007669"/>
    <property type="project" value="UniProtKB-SubCell"/>
</dbReference>
<keyword evidence="6 8" id="KW-1133">Transmembrane helix</keyword>
<comment type="similarity">
    <text evidence="2">Belongs to the ABC-2 integral membrane protein family.</text>
</comment>
<dbReference type="GO" id="GO:0140359">
    <property type="term" value="F:ABC-type transporter activity"/>
    <property type="evidence" value="ECO:0007669"/>
    <property type="project" value="InterPro"/>
</dbReference>
<feature type="transmembrane region" description="Helical" evidence="8">
    <location>
        <begin position="293"/>
        <end position="310"/>
    </location>
</feature>